<name>A0A8T9MV84_9NEIS</name>
<dbReference type="SUPFAM" id="SSF56112">
    <property type="entry name" value="Protein kinase-like (PK-like)"/>
    <property type="match status" value="1"/>
</dbReference>
<proteinExistence type="predicted"/>
<reference evidence="4" key="1">
    <citation type="submission" date="2021-12" db="EMBL/GenBank/DDBJ databases">
        <authorList>
            <person name="Veyrier F.J."/>
        </authorList>
    </citation>
    <scope>NUCLEOTIDE SEQUENCE</scope>
    <source>
        <strain evidence="4">17694</strain>
    </source>
</reference>
<sequence length="175" mass="19904">MSIDYRHDALPSGHLLHNNTYHIERVLGAGAFGITYLARHVLLGSHHVIKEYFPDTATRVDGMVTARSNQEEALFQSGLQSFYKEAQWLHQLSHPNVVKVSDMFENHGTAYFVMPYLGDTTLLDWINAHTVPDRADLERIFIPLLEGLKYIHEQACCTATSSLPIFCWQTGMCRL</sequence>
<keyword evidence="1" id="KW-0547">Nucleotide-binding</keyword>
<dbReference type="Gene3D" id="1.10.510.10">
    <property type="entry name" value="Transferase(Phosphotransferase) domain 1"/>
    <property type="match status" value="1"/>
</dbReference>
<keyword evidence="4" id="KW-0808">Transferase</keyword>
<dbReference type="GO" id="GO:0035556">
    <property type="term" value="P:intracellular signal transduction"/>
    <property type="evidence" value="ECO:0007669"/>
    <property type="project" value="TreeGrafter"/>
</dbReference>
<dbReference type="Pfam" id="PF00069">
    <property type="entry name" value="Pkinase"/>
    <property type="match status" value="1"/>
</dbReference>
<evidence type="ECO:0000313" key="4">
    <source>
        <dbReference type="EMBL" id="UOP05091.1"/>
    </source>
</evidence>
<dbReference type="PANTHER" id="PTHR24346">
    <property type="entry name" value="MAP/MICROTUBULE AFFINITY-REGULATING KINASE"/>
    <property type="match status" value="1"/>
</dbReference>
<keyword evidence="2" id="KW-0067">ATP-binding</keyword>
<keyword evidence="4" id="KW-0418">Kinase</keyword>
<evidence type="ECO:0000313" key="5">
    <source>
        <dbReference type="Proteomes" id="UP000831534"/>
    </source>
</evidence>
<reference evidence="4" key="2">
    <citation type="journal article" date="2022" name="Res Sq">
        <title>Evolution of multicellular longitudinally dividing oral cavity symbionts (Neisseriaceae).</title>
        <authorList>
            <person name="Nyongesa S."/>
            <person name="Weber P."/>
            <person name="Bernet E."/>
            <person name="Pullido F."/>
            <person name="Nieckarz M."/>
            <person name="Delaby M."/>
            <person name="Nieves C."/>
            <person name="Viehboeck T."/>
            <person name="Krause N."/>
            <person name="Rivera-Millot A."/>
            <person name="Nakamura A."/>
            <person name="Vischer N."/>
            <person name="VanNieuwenhze M."/>
            <person name="Brun Y."/>
            <person name="Cava F."/>
            <person name="Bulgheresi S."/>
            <person name="Veyrier F."/>
        </authorList>
    </citation>
    <scope>NUCLEOTIDE SEQUENCE</scope>
    <source>
        <strain evidence="4">17694</strain>
    </source>
</reference>
<keyword evidence="5" id="KW-1185">Reference proteome</keyword>
<dbReference type="GO" id="GO:0004674">
    <property type="term" value="F:protein serine/threonine kinase activity"/>
    <property type="evidence" value="ECO:0007669"/>
    <property type="project" value="TreeGrafter"/>
</dbReference>
<feature type="domain" description="Protein kinase" evidence="3">
    <location>
        <begin position="21"/>
        <end position="166"/>
    </location>
</feature>
<dbReference type="EMBL" id="CP091521">
    <property type="protein sequence ID" value="UOP05091.1"/>
    <property type="molecule type" value="Genomic_DNA"/>
</dbReference>
<dbReference type="PANTHER" id="PTHR24346:SF30">
    <property type="entry name" value="MATERNAL EMBRYONIC LEUCINE ZIPPER KINASE"/>
    <property type="match status" value="1"/>
</dbReference>
<protein>
    <submittedName>
        <fullName evidence="4">Protein kinase</fullName>
    </submittedName>
</protein>
<gene>
    <name evidence="4" type="ORF">LVJ77_02015</name>
</gene>
<dbReference type="InterPro" id="IPR000719">
    <property type="entry name" value="Prot_kinase_dom"/>
</dbReference>
<dbReference type="SMART" id="SM00220">
    <property type="entry name" value="S_TKc"/>
    <property type="match status" value="1"/>
</dbReference>
<evidence type="ECO:0000256" key="1">
    <source>
        <dbReference type="ARBA" id="ARBA00022741"/>
    </source>
</evidence>
<dbReference type="InterPro" id="IPR011009">
    <property type="entry name" value="Kinase-like_dom_sf"/>
</dbReference>
<dbReference type="AlphaFoldDB" id="A0A8T9MV84"/>
<evidence type="ECO:0000256" key="2">
    <source>
        <dbReference type="ARBA" id="ARBA00022840"/>
    </source>
</evidence>
<dbReference type="GO" id="GO:0005737">
    <property type="term" value="C:cytoplasm"/>
    <property type="evidence" value="ECO:0007669"/>
    <property type="project" value="TreeGrafter"/>
</dbReference>
<accession>A0A8T9MV84</accession>
<organism evidence="4 5">
    <name type="scientific">Conchiformibius kuhniae</name>
    <dbReference type="NCBI Taxonomy" id="211502"/>
    <lineage>
        <taxon>Bacteria</taxon>
        <taxon>Pseudomonadati</taxon>
        <taxon>Pseudomonadota</taxon>
        <taxon>Betaproteobacteria</taxon>
        <taxon>Neisseriales</taxon>
        <taxon>Neisseriaceae</taxon>
        <taxon>Conchiformibius</taxon>
    </lineage>
</organism>
<dbReference type="Proteomes" id="UP000831534">
    <property type="component" value="Chromosome"/>
</dbReference>
<evidence type="ECO:0000259" key="3">
    <source>
        <dbReference type="SMART" id="SM00220"/>
    </source>
</evidence>
<dbReference type="GO" id="GO:0005524">
    <property type="term" value="F:ATP binding"/>
    <property type="evidence" value="ECO:0007669"/>
    <property type="project" value="UniProtKB-KW"/>
</dbReference>